<dbReference type="InterPro" id="IPR016064">
    <property type="entry name" value="NAD/diacylglycerol_kinase_sf"/>
</dbReference>
<dbReference type="InterPro" id="IPR045540">
    <property type="entry name" value="YegS/DAGK_C"/>
</dbReference>
<name>A0A9P5VDA8_9FUNG</name>
<dbReference type="Gene3D" id="3.40.50.10330">
    <property type="entry name" value="Probable inorganic polyphosphate/atp-NAD kinase, domain 1"/>
    <property type="match status" value="1"/>
</dbReference>
<dbReference type="SUPFAM" id="SSF111331">
    <property type="entry name" value="NAD kinase/diacylglycerol kinase-like"/>
    <property type="match status" value="1"/>
</dbReference>
<dbReference type="OrthoDB" id="336240at2759"/>
<dbReference type="GO" id="GO:0005524">
    <property type="term" value="F:ATP binding"/>
    <property type="evidence" value="ECO:0007669"/>
    <property type="project" value="UniProtKB-KW"/>
</dbReference>
<evidence type="ECO:0000256" key="4">
    <source>
        <dbReference type="ARBA" id="ARBA00022840"/>
    </source>
</evidence>
<keyword evidence="2" id="KW-0547">Nucleotide-binding</keyword>
<dbReference type="PANTHER" id="PTHR12358">
    <property type="entry name" value="SPHINGOSINE KINASE"/>
    <property type="match status" value="1"/>
</dbReference>
<dbReference type="Pfam" id="PF00781">
    <property type="entry name" value="DAGK_cat"/>
    <property type="match status" value="1"/>
</dbReference>
<dbReference type="InterPro" id="IPR017438">
    <property type="entry name" value="ATP-NAD_kinase_N"/>
</dbReference>
<evidence type="ECO:0000313" key="7">
    <source>
        <dbReference type="Proteomes" id="UP000748756"/>
    </source>
</evidence>
<evidence type="ECO:0000256" key="3">
    <source>
        <dbReference type="ARBA" id="ARBA00022777"/>
    </source>
</evidence>
<dbReference type="Pfam" id="PF19279">
    <property type="entry name" value="YegS_C"/>
    <property type="match status" value="1"/>
</dbReference>
<evidence type="ECO:0000256" key="2">
    <source>
        <dbReference type="ARBA" id="ARBA00022741"/>
    </source>
</evidence>
<comment type="caution">
    <text evidence="6">The sequence shown here is derived from an EMBL/GenBank/DDBJ whole genome shotgun (WGS) entry which is preliminary data.</text>
</comment>
<protein>
    <recommendedName>
        <fullName evidence="5">DAGKc domain-containing protein</fullName>
    </recommendedName>
</protein>
<accession>A0A9P5VDA8</accession>
<dbReference type="Gene3D" id="2.60.200.40">
    <property type="match status" value="1"/>
</dbReference>
<evidence type="ECO:0000313" key="6">
    <source>
        <dbReference type="EMBL" id="KAF9153627.1"/>
    </source>
</evidence>
<dbReference type="InterPro" id="IPR001206">
    <property type="entry name" value="Diacylglycerol_kinase_cat_dom"/>
</dbReference>
<dbReference type="SMART" id="SM00046">
    <property type="entry name" value="DAGKc"/>
    <property type="match status" value="1"/>
</dbReference>
<sequence length="338" mass="35877">MDGKKIGFIVNRRGGGGKGGKTWDMASLEPAVTTRLASTKWKVEYTQHSGHASDLAREFVNEGYNIVVAVGGDGTISQVVNGYMLADGNSKGCAVGIISSGTGGDFVRTTKTPKDPLEALELILSTESTLVDVGHVSATKPNSPSATNEQYFINICSVGISGSIIKRVESSSIAKYISGGLVYWLYTYLTGLVYRPPPVKYTLTGGSAGAEDGKEKEMGLYIMAVANGRYLGGNMHIAPKAQISDGQFDVVCLHDLTLTDAFFKASPALKSGNLMNLPAHQAFTQRNTKVSISPVNAKDKIYVEADGEVAGVLPAKWEIIGQGCRMILPLSQSTTQSV</sequence>
<evidence type="ECO:0000256" key="1">
    <source>
        <dbReference type="ARBA" id="ARBA00022679"/>
    </source>
</evidence>
<dbReference type="PROSITE" id="PS50146">
    <property type="entry name" value="DAGK"/>
    <property type="match status" value="1"/>
</dbReference>
<keyword evidence="3" id="KW-0418">Kinase</keyword>
<proteinExistence type="predicted"/>
<dbReference type="EMBL" id="JAAAUQ010000163">
    <property type="protein sequence ID" value="KAF9153627.1"/>
    <property type="molecule type" value="Genomic_DNA"/>
</dbReference>
<dbReference type="AlphaFoldDB" id="A0A9P5VDA8"/>
<dbReference type="PANTHER" id="PTHR12358:SF54">
    <property type="entry name" value="SPHINGOSINE KINASE RELATED PROTEIN"/>
    <property type="match status" value="1"/>
</dbReference>
<gene>
    <name evidence="6" type="ORF">BG015_003006</name>
</gene>
<keyword evidence="4" id="KW-0067">ATP-binding</keyword>
<feature type="domain" description="DAGKc" evidence="5">
    <location>
        <begin position="1"/>
        <end position="140"/>
    </location>
</feature>
<organism evidence="6 7">
    <name type="scientific">Linnemannia schmuckeri</name>
    <dbReference type="NCBI Taxonomy" id="64567"/>
    <lineage>
        <taxon>Eukaryota</taxon>
        <taxon>Fungi</taxon>
        <taxon>Fungi incertae sedis</taxon>
        <taxon>Mucoromycota</taxon>
        <taxon>Mortierellomycotina</taxon>
        <taxon>Mortierellomycetes</taxon>
        <taxon>Mortierellales</taxon>
        <taxon>Mortierellaceae</taxon>
        <taxon>Linnemannia</taxon>
    </lineage>
</organism>
<keyword evidence="7" id="KW-1185">Reference proteome</keyword>
<reference evidence="6" key="1">
    <citation type="journal article" date="2020" name="Fungal Divers.">
        <title>Resolving the Mortierellaceae phylogeny through synthesis of multi-gene phylogenetics and phylogenomics.</title>
        <authorList>
            <person name="Vandepol N."/>
            <person name="Liber J."/>
            <person name="Desiro A."/>
            <person name="Na H."/>
            <person name="Kennedy M."/>
            <person name="Barry K."/>
            <person name="Grigoriev I.V."/>
            <person name="Miller A.N."/>
            <person name="O'Donnell K."/>
            <person name="Stajich J.E."/>
            <person name="Bonito G."/>
        </authorList>
    </citation>
    <scope>NUCLEOTIDE SEQUENCE</scope>
    <source>
        <strain evidence="6">NRRL 6426</strain>
    </source>
</reference>
<evidence type="ECO:0000259" key="5">
    <source>
        <dbReference type="PROSITE" id="PS50146"/>
    </source>
</evidence>
<keyword evidence="1" id="KW-0808">Transferase</keyword>
<dbReference type="GO" id="GO:0016301">
    <property type="term" value="F:kinase activity"/>
    <property type="evidence" value="ECO:0007669"/>
    <property type="project" value="UniProtKB-KW"/>
</dbReference>
<dbReference type="InterPro" id="IPR050187">
    <property type="entry name" value="Lipid_Phosphate_FormReg"/>
</dbReference>
<dbReference type="Proteomes" id="UP000748756">
    <property type="component" value="Unassembled WGS sequence"/>
</dbReference>